<dbReference type="InterPro" id="IPR008619">
    <property type="entry name" value="Filamentous_hemagglutn_rpt"/>
</dbReference>
<sequence>MNKLAYRVIFNRTLGRPTVVAENVSGGGKSGNAASTVGTVRSPSFRLITLRVLIAAVFGSVTIVHAQIVADPNAGAHRPTVDQTANGRPVVQITAPNAAGLSHNQYQQFNVGPNGAILNNARGITATQQGGLIDGNAALSRGSARIILNEVRGAGRSQLSGYTEVAGQRAEVIIANPNGITCSGCGFINTTRGVLTTGAPVFGGDGSLRAFRVVGGAITVNGLQGGNTDQLDLITRSVRVNGQLWANRLNVVAGANEVNYADLGVQVLESAGEVPTVAIDVAQLGGMYANKIHLIGTEAGVGVASMGTLAAQAGDISIDSRGKVTLNGNTHASGHIGIRSDDDVTNSGTIYAQQQLRLNSAGQVRNTGTLAAQQDLTIRAAQLDSSGSLAAGIDPSGHATQPGSLQLSASGVLSVTGQQSAGGNIAITGGSLNLAHARTSAAGNIALTATVGDIDHTGGNLQALGATTFNASGTVINDHGVVHTAQLDSRSARWSNRDGIFTQSGNGDSLISTSADFDNTGGNLSSNAQNLILHTGNLTNTTGTLQHAGSGTLRIASNALHNVQGSIVSNGDLAISAAALDNQRGRLMANGNVALHTAGALNNTHGSIQAAQALQLSATDIDNSAGHLVSLNTDGLTLAVTGQLTNGADGVIGGNGDVTLSAANLRNSGTITASKHLSAYIKNQLNNSGGRLASGQTLQLRADSAINAQGSLDAAQINATIAQFNNNAGLINADQLTLQSVNLHNQQGHITQLGTAASIIDIADLLDNSQDGVIQSNSNDLTLSPQQLDNRGGTIALAGTGRLGINVYGPSALHNEGGSIGSNGQLNITSSRIDNQGGTMFAQGRTSVSATLGAVDNRAGGYIGGSYLTINAAGAINNTAGKIEGTQTGLSIIGQSLQNASGTIQSVAQGTRPTGLSLWIAQGIHNGIANGVGGFIGSAGTIDLHAGGLDNNGGTLYADNDLTLTLKGGAASGSEQGGLVNTEGVIQGGANVHVSATGAIRNQQGRIEANGSAATLTVSGSNLDNSAGRIANSGTGLTHIESAGNIINTTAGTIGGNGDVTLTSGQLDNSTGGQIVAAGNLLLDTQDHLSNNAGNLYAGKNLQLDASEHRTTLTNIGGHIGAAGNIALSVASLDNSAGLIGSADAKDDEKGRPKNGEGGQGGEGANIGDITISASGTLTNSAGTIGSARNVHISASTLAGEGAVIAGQDALIQLQGNYHNTAANLLVANRDLTLTTTGNLINSGRLAAVRDVRLNANNIDNQRTGLINGGDGSVVIRAVHGLHNTGRIYGNAIVLGAQTVTNDIDNETQQAGVIASRNTLHIGAATIINREHALFQSMGDMVLGGALNPEDAVICNAAMIRNTSATIDAGGALTIDAATLINENNHFTTALATDPAQTRQVTEYRAWNSDVWYRPDQISWSDSGKGGIVLVVPGGDRFEKFYKRDYRQTVQQSVVTHSDPGTITSGGNMRLSGTVTNDKSIIIAGGTLSGNIDAIHNLGAAGEIRTTNAMTAGQNYYHWVSGKHHDNHYQYDNNGAAYDVVLPSVPLALQVWTQQENTQPVTGPNHALGNGVDANALPAVDGSDLSANDADNSVGEGAQHGVDAADGDAGTGTDTAGSHQTVGDAIAPLPDLILPNNALFIVHKEPGQAYLIETDPAFTNYKKFISSDYMLSRLSLDPQKIQKRLGDGFYEQKLINDQIAQLTGKRFLGNYHNNETQYQALMEAGIASAEAFQLTPGIALTAAQMAALTADIVWLVAQTVTLPDGSQTEVLAPVVYLSRASAGDIAPTGALMAAHDIDLSVHGSLDNGGTLQATDHLIVHATDIANSGNLRSTGQTGSTHLIATNDILNNGGNISGHRVGILAGRDVTLRTGTTTASSKNGSNIGLGNIASINADQLAVQAGRDVTLSAASVNVSGDASFSAGRDLSLNTVTTQRTDNIRYNDQNHLDASQTQVNGTSINAGGNLALIAGQDINASAATVNAGEQLAAVAGRDITVTTARQDSSMDQAIHTTSKGIMSSSSSSSKAHDQTTEAIGSSFTGNTIAMQSGRDITVKGSQVIAASDLTLNAGRDVSITSAQQTTQNSFSAEETSSGLAANFMSGLSYSKTAQDQAQTGTSVTQIGSDISGANVHISSGRDTSVTASVITADQDIGINAGRNINILAAANTETSDASSHSSGTRMDITGGANARFTNYGTNSALQNNTAEATDYSTSLLSANGGNLSLQAGLDRQYRGTGQGNVITQGAELLAQESLNIAGNAVDLQAIHNASNNQSHAETHSVTLGSSLTGALGGAVTRIGDMVAESQHTSNTRLQGALALKAGYDAYKLAGALPGAVDAASDSISATADVLAKEKPAAQGAGFGVSVSLGVGQSKQDSKNRATQARGTTAQAHTINITSRDGDILMEGAKLQANDISLDAARNIQLIAAANSTDLQSTNSGSNAGIGATLGSNGEQTGLSFQLGASGSKGHASGHETNYDNTQISATDHLTIKSGGDLTMRGAQLAGNTINADIAGDLNILTQQDLSNFDSKQENGGFSLSLCIPPICAGSMFSGSLNYARQQVEHNYQSAVGQSGIAAGTGGFNINVKGNTDLTGAALTSTARVDKNSLHTASLTSRDLANQQHTKAEAISISASTGGIASNVMQNVLGNLNGGKGMPKNNDQHSNTNSVISPATITITGSGDAATDANSETTATTLTERDASTANGALTNTLTLQQAQDLQRQQHQAQEDQRSAGLVGAVLANMVGDMAQGKWADGSPQKIALHGIVGLIEARIGGGSAAAGLAAGMTHEAMVPVLVDYLISQGYTPGSQDFNDMMNLGATLVGAASGALAGGGARDAGIGANVGVIADQNNRQLHPDEKKWIKGNASRYALKKGISIEQAQQELTAQADRQVQSGSSGTWDQSAYTFLNKAGRGLLPLEGTSGTGFMFYATPKQKGNTDMYAGYGAANKPADGDVAAAINRDLATRELASKATVTAAALAGTAAGIASAAEIYAAYKAAAAAYSMGTALGTGMAVGGGSYTGSAAAGAVYERLFGTGQDFSTGFDQRFSYSGLAAATTVGGLTGMYGTAMFGWAGVPNSIKNLATLPGFIIRANSVVAGKAAGSAAQAAVKPSNQ</sequence>
<protein>
    <submittedName>
        <fullName evidence="4">Filamentous hemagglutinin</fullName>
    </submittedName>
</protein>
<dbReference type="Pfam" id="PF05860">
    <property type="entry name" value="TPS"/>
    <property type="match status" value="1"/>
</dbReference>
<feature type="compositionally biased region" description="Gly residues" evidence="1">
    <location>
        <begin position="1156"/>
        <end position="1165"/>
    </location>
</feature>
<dbReference type="NCBIfam" id="TIGR01901">
    <property type="entry name" value="adhes_NPXG"/>
    <property type="match status" value="1"/>
</dbReference>
<gene>
    <name evidence="4" type="ORF">HNR39_001164</name>
</gene>
<dbReference type="InterPro" id="IPR025157">
    <property type="entry name" value="Hemagglutinin_rpt"/>
</dbReference>
<dbReference type="InterPro" id="IPR012334">
    <property type="entry name" value="Pectin_lyas_fold"/>
</dbReference>
<dbReference type="Proteomes" id="UP000571084">
    <property type="component" value="Unassembled WGS sequence"/>
</dbReference>
<feature type="transmembrane region" description="Helical" evidence="2">
    <location>
        <begin position="48"/>
        <end position="70"/>
    </location>
</feature>
<accession>A0A840RM10</accession>
<evidence type="ECO:0000313" key="4">
    <source>
        <dbReference type="EMBL" id="MBB5199337.1"/>
    </source>
</evidence>
<dbReference type="RefSeq" id="WP_168055118.1">
    <property type="nucleotide sequence ID" value="NZ_JAAOZT010000006.1"/>
</dbReference>
<dbReference type="InterPro" id="IPR011050">
    <property type="entry name" value="Pectin_lyase_fold/virulence"/>
</dbReference>
<dbReference type="SMART" id="SM00912">
    <property type="entry name" value="Haemagg_act"/>
    <property type="match status" value="1"/>
</dbReference>
<dbReference type="Pfam" id="PF13332">
    <property type="entry name" value="Fil_haemagg_2"/>
    <property type="match status" value="3"/>
</dbReference>
<proteinExistence type="predicted"/>
<organism evidence="4 5">
    <name type="scientific">Glaciimonas immobilis</name>
    <dbReference type="NCBI Taxonomy" id="728004"/>
    <lineage>
        <taxon>Bacteria</taxon>
        <taxon>Pseudomonadati</taxon>
        <taxon>Pseudomonadota</taxon>
        <taxon>Betaproteobacteria</taxon>
        <taxon>Burkholderiales</taxon>
        <taxon>Oxalobacteraceae</taxon>
        <taxon>Glaciimonas</taxon>
    </lineage>
</organism>
<evidence type="ECO:0000313" key="5">
    <source>
        <dbReference type="Proteomes" id="UP000571084"/>
    </source>
</evidence>
<dbReference type="GO" id="GO:0003824">
    <property type="term" value="F:catalytic activity"/>
    <property type="evidence" value="ECO:0007669"/>
    <property type="project" value="UniProtKB-ARBA"/>
</dbReference>
<dbReference type="InterPro" id="IPR024973">
    <property type="entry name" value="ESPR"/>
</dbReference>
<dbReference type="SUPFAM" id="SSF51126">
    <property type="entry name" value="Pectin lyase-like"/>
    <property type="match status" value="1"/>
</dbReference>
<keyword evidence="2" id="KW-1133">Transmembrane helix</keyword>
<feature type="region of interest" description="Disordered" evidence="1">
    <location>
        <begin position="1578"/>
        <end position="1621"/>
    </location>
</feature>
<feature type="region of interest" description="Disordered" evidence="1">
    <location>
        <begin position="2013"/>
        <end position="2033"/>
    </location>
</feature>
<keyword evidence="2" id="KW-0812">Transmembrane</keyword>
<dbReference type="InterPro" id="IPR008638">
    <property type="entry name" value="FhaB/CdiA-like_TPS"/>
</dbReference>
<evidence type="ECO:0000256" key="2">
    <source>
        <dbReference type="SAM" id="Phobius"/>
    </source>
</evidence>
<reference evidence="4 5" key="1">
    <citation type="submission" date="2020-08" db="EMBL/GenBank/DDBJ databases">
        <title>Genomic Encyclopedia of Type Strains, Phase IV (KMG-IV): sequencing the most valuable type-strain genomes for metagenomic binning, comparative biology and taxonomic classification.</title>
        <authorList>
            <person name="Goeker M."/>
        </authorList>
    </citation>
    <scope>NUCLEOTIDE SEQUENCE [LARGE SCALE GENOMIC DNA]</scope>
    <source>
        <strain evidence="4 5">DSM 23240</strain>
    </source>
</reference>
<keyword evidence="5" id="KW-1185">Reference proteome</keyword>
<dbReference type="NCBIfam" id="TIGR01731">
    <property type="entry name" value="fil_hemag_20aa"/>
    <property type="match status" value="21"/>
</dbReference>
<keyword evidence="2" id="KW-0472">Membrane</keyword>
<feature type="compositionally biased region" description="Low complexity" evidence="1">
    <location>
        <begin position="1607"/>
        <end position="1617"/>
    </location>
</feature>
<dbReference type="Gene3D" id="2.160.20.10">
    <property type="entry name" value="Single-stranded right-handed beta-helix, Pectin lyase-like"/>
    <property type="match status" value="1"/>
</dbReference>
<evidence type="ECO:0000256" key="1">
    <source>
        <dbReference type="SAM" id="MobiDB-lite"/>
    </source>
</evidence>
<comment type="caution">
    <text evidence="4">The sequence shown here is derived from an EMBL/GenBank/DDBJ whole genome shotgun (WGS) entry which is preliminary data.</text>
</comment>
<feature type="compositionally biased region" description="Basic and acidic residues" evidence="1">
    <location>
        <begin position="1144"/>
        <end position="1155"/>
    </location>
</feature>
<dbReference type="EMBL" id="JACHHQ010000002">
    <property type="protein sequence ID" value="MBB5199337.1"/>
    <property type="molecule type" value="Genomic_DNA"/>
</dbReference>
<dbReference type="Pfam" id="PF13018">
    <property type="entry name" value="ESPR"/>
    <property type="match status" value="1"/>
</dbReference>
<dbReference type="Pfam" id="PF05594">
    <property type="entry name" value="Fil_haemagg"/>
    <property type="match status" value="8"/>
</dbReference>
<dbReference type="InterPro" id="IPR010069">
    <property type="entry name" value="CdiA_FHA1_rpt"/>
</dbReference>
<feature type="domain" description="Filamentous haemagglutinin FhaB/tRNA nuclease CdiA-like TPS" evidence="3">
    <location>
        <begin position="85"/>
        <end position="205"/>
    </location>
</feature>
<evidence type="ECO:0000259" key="3">
    <source>
        <dbReference type="SMART" id="SM00912"/>
    </source>
</evidence>
<feature type="region of interest" description="Disordered" evidence="1">
    <location>
        <begin position="1142"/>
        <end position="1167"/>
    </location>
</feature>
<name>A0A840RM10_9BURK</name>